<dbReference type="FunCoup" id="A0A0P0X4M8">
    <property type="interactions" value="9"/>
</dbReference>
<sequence>NKEDKLYPYKIKKSGLREFARKIPTGHLLVQTGFQSTKTHPCPFSKYKRVLHEMRYYEETIMILNLMPDLVPELVYSATANTTHYRDFDKANLFIKPK</sequence>
<protein>
    <submittedName>
        <fullName evidence="1">Os07g0273150 protein</fullName>
    </submittedName>
</protein>
<dbReference type="STRING" id="39947.A0A0P0X4M8"/>
<organism evidence="1 2">
    <name type="scientific">Oryza sativa subsp. japonica</name>
    <name type="common">Rice</name>
    <dbReference type="NCBI Taxonomy" id="39947"/>
    <lineage>
        <taxon>Eukaryota</taxon>
        <taxon>Viridiplantae</taxon>
        <taxon>Streptophyta</taxon>
        <taxon>Embryophyta</taxon>
        <taxon>Tracheophyta</taxon>
        <taxon>Spermatophyta</taxon>
        <taxon>Magnoliopsida</taxon>
        <taxon>Liliopsida</taxon>
        <taxon>Poales</taxon>
        <taxon>Poaceae</taxon>
        <taxon>BOP clade</taxon>
        <taxon>Oryzoideae</taxon>
        <taxon>Oryzeae</taxon>
        <taxon>Oryzinae</taxon>
        <taxon>Oryza</taxon>
        <taxon>Oryza sativa</taxon>
    </lineage>
</organism>
<keyword evidence="2" id="KW-1185">Reference proteome</keyword>
<reference evidence="1 2" key="2">
    <citation type="journal article" date="2013" name="Plant Cell Physiol.">
        <title>Rice Annotation Project Database (RAP-DB): an integrative and interactive database for rice genomics.</title>
        <authorList>
            <person name="Sakai H."/>
            <person name="Lee S.S."/>
            <person name="Tanaka T."/>
            <person name="Numa H."/>
            <person name="Kim J."/>
            <person name="Kawahara Y."/>
            <person name="Wakimoto H."/>
            <person name="Yang C.C."/>
            <person name="Iwamoto M."/>
            <person name="Abe T."/>
            <person name="Yamada Y."/>
            <person name="Muto A."/>
            <person name="Inokuchi H."/>
            <person name="Ikemura T."/>
            <person name="Matsumoto T."/>
            <person name="Sasaki T."/>
            <person name="Itoh T."/>
        </authorList>
    </citation>
    <scope>NUCLEOTIDE SEQUENCE [LARGE SCALE GENOMIC DNA]</scope>
    <source>
        <strain evidence="2">cv. Nipponbare</strain>
    </source>
</reference>
<proteinExistence type="predicted"/>
<dbReference type="SMR" id="A0A0P0X4M8"/>
<dbReference type="PaxDb" id="39947-A0A0P0X4M8"/>
<evidence type="ECO:0000313" key="2">
    <source>
        <dbReference type="Proteomes" id="UP000059680"/>
    </source>
</evidence>
<evidence type="ECO:0000313" key="1">
    <source>
        <dbReference type="EMBL" id="BAT00951.1"/>
    </source>
</evidence>
<dbReference type="Proteomes" id="UP000059680">
    <property type="component" value="Chromosome 7"/>
</dbReference>
<name>A0A0P0X4M8_ORYSJ</name>
<accession>A0A0P0X4M8</accession>
<gene>
    <name evidence="1" type="ordered locus">Os07g0273150</name>
    <name evidence="1" type="ORF">OSNPB_070273150</name>
</gene>
<dbReference type="InParanoid" id="A0A0P0X4M8"/>
<feature type="non-terminal residue" evidence="1">
    <location>
        <position position="1"/>
    </location>
</feature>
<dbReference type="Gramene" id="Os07t0273150-00">
    <property type="protein sequence ID" value="Os07t0273150-00"/>
    <property type="gene ID" value="Os07g0273150"/>
</dbReference>
<reference evidence="1 2" key="3">
    <citation type="journal article" date="2013" name="Rice">
        <title>Improvement of the Oryza sativa Nipponbare reference genome using next generation sequence and optical map data.</title>
        <authorList>
            <person name="Kawahara Y."/>
            <person name="de la Bastide M."/>
            <person name="Hamilton J.P."/>
            <person name="Kanamori H."/>
            <person name="McCombie W.R."/>
            <person name="Ouyang S."/>
            <person name="Schwartz D.C."/>
            <person name="Tanaka T."/>
            <person name="Wu J."/>
            <person name="Zhou S."/>
            <person name="Childs K.L."/>
            <person name="Davidson R.M."/>
            <person name="Lin H."/>
            <person name="Quesada-Ocampo L."/>
            <person name="Vaillancourt B."/>
            <person name="Sakai H."/>
            <person name="Lee S.S."/>
            <person name="Kim J."/>
            <person name="Numa H."/>
            <person name="Itoh T."/>
            <person name="Buell C.R."/>
            <person name="Matsumoto T."/>
        </authorList>
    </citation>
    <scope>NUCLEOTIDE SEQUENCE [LARGE SCALE GENOMIC DNA]</scope>
    <source>
        <strain evidence="2">cv. Nipponbare</strain>
    </source>
</reference>
<dbReference type="EMBL" id="AP014963">
    <property type="protein sequence ID" value="BAT00951.1"/>
    <property type="molecule type" value="Genomic_DNA"/>
</dbReference>
<dbReference type="AlphaFoldDB" id="A0A0P0X4M8"/>
<reference evidence="2" key="1">
    <citation type="journal article" date="2005" name="Nature">
        <title>The map-based sequence of the rice genome.</title>
        <authorList>
            <consortium name="International rice genome sequencing project (IRGSP)"/>
            <person name="Matsumoto T."/>
            <person name="Wu J."/>
            <person name="Kanamori H."/>
            <person name="Katayose Y."/>
            <person name="Fujisawa M."/>
            <person name="Namiki N."/>
            <person name="Mizuno H."/>
            <person name="Yamamoto K."/>
            <person name="Antonio B.A."/>
            <person name="Baba T."/>
            <person name="Sakata K."/>
            <person name="Nagamura Y."/>
            <person name="Aoki H."/>
            <person name="Arikawa K."/>
            <person name="Arita K."/>
            <person name="Bito T."/>
            <person name="Chiden Y."/>
            <person name="Fujitsuka N."/>
            <person name="Fukunaka R."/>
            <person name="Hamada M."/>
            <person name="Harada C."/>
            <person name="Hayashi A."/>
            <person name="Hijishita S."/>
            <person name="Honda M."/>
            <person name="Hosokawa S."/>
            <person name="Ichikawa Y."/>
            <person name="Idonuma A."/>
            <person name="Iijima M."/>
            <person name="Ikeda M."/>
            <person name="Ikeno M."/>
            <person name="Ito K."/>
            <person name="Ito S."/>
            <person name="Ito T."/>
            <person name="Ito Y."/>
            <person name="Ito Y."/>
            <person name="Iwabuchi A."/>
            <person name="Kamiya K."/>
            <person name="Karasawa W."/>
            <person name="Kurita K."/>
            <person name="Katagiri S."/>
            <person name="Kikuta A."/>
            <person name="Kobayashi H."/>
            <person name="Kobayashi N."/>
            <person name="Machita K."/>
            <person name="Maehara T."/>
            <person name="Masukawa M."/>
            <person name="Mizubayashi T."/>
            <person name="Mukai Y."/>
            <person name="Nagasaki H."/>
            <person name="Nagata Y."/>
            <person name="Naito S."/>
            <person name="Nakashima M."/>
            <person name="Nakama Y."/>
            <person name="Nakamichi Y."/>
            <person name="Nakamura M."/>
            <person name="Meguro A."/>
            <person name="Negishi M."/>
            <person name="Ohta I."/>
            <person name="Ohta T."/>
            <person name="Okamoto M."/>
            <person name="Ono N."/>
            <person name="Saji S."/>
            <person name="Sakaguchi M."/>
            <person name="Sakai K."/>
            <person name="Shibata M."/>
            <person name="Shimokawa T."/>
            <person name="Song J."/>
            <person name="Takazaki Y."/>
            <person name="Terasawa K."/>
            <person name="Tsugane M."/>
            <person name="Tsuji K."/>
            <person name="Ueda S."/>
            <person name="Waki K."/>
            <person name="Yamagata H."/>
            <person name="Yamamoto M."/>
            <person name="Yamamoto S."/>
            <person name="Yamane H."/>
            <person name="Yoshiki S."/>
            <person name="Yoshihara R."/>
            <person name="Yukawa K."/>
            <person name="Zhong H."/>
            <person name="Yano M."/>
            <person name="Yuan Q."/>
            <person name="Ouyang S."/>
            <person name="Liu J."/>
            <person name="Jones K.M."/>
            <person name="Gansberger K."/>
            <person name="Moffat K."/>
            <person name="Hill J."/>
            <person name="Bera J."/>
            <person name="Fadrosh D."/>
            <person name="Jin S."/>
            <person name="Johri S."/>
            <person name="Kim M."/>
            <person name="Overton L."/>
            <person name="Reardon M."/>
            <person name="Tsitrin T."/>
            <person name="Vuong H."/>
            <person name="Weaver B."/>
            <person name="Ciecko A."/>
            <person name="Tallon L."/>
            <person name="Jackson J."/>
            <person name="Pai G."/>
            <person name="Aken S.V."/>
            <person name="Utterback T."/>
            <person name="Reidmuller S."/>
            <person name="Feldblyum T."/>
            <person name="Hsiao J."/>
            <person name="Zismann V."/>
            <person name="Iobst S."/>
            <person name="de Vazeille A.R."/>
            <person name="Buell C.R."/>
            <person name="Ying K."/>
            <person name="Li Y."/>
            <person name="Lu T."/>
            <person name="Huang Y."/>
            <person name="Zhao Q."/>
            <person name="Feng Q."/>
            <person name="Zhang L."/>
            <person name="Zhu J."/>
            <person name="Weng Q."/>
            <person name="Mu J."/>
            <person name="Lu Y."/>
            <person name="Fan D."/>
            <person name="Liu Y."/>
            <person name="Guan J."/>
            <person name="Zhang Y."/>
            <person name="Yu S."/>
            <person name="Liu X."/>
            <person name="Zhang Y."/>
            <person name="Hong G."/>
            <person name="Han B."/>
            <person name="Choisne N."/>
            <person name="Demange N."/>
            <person name="Orjeda G."/>
            <person name="Samain S."/>
            <person name="Cattolico L."/>
            <person name="Pelletier E."/>
            <person name="Couloux A."/>
            <person name="Segurens B."/>
            <person name="Wincker P."/>
            <person name="D'Hont A."/>
            <person name="Scarpelli C."/>
            <person name="Weissenbach J."/>
            <person name="Salanoubat M."/>
            <person name="Quetier F."/>
            <person name="Yu Y."/>
            <person name="Kim H.R."/>
            <person name="Rambo T."/>
            <person name="Currie J."/>
            <person name="Collura K."/>
            <person name="Luo M."/>
            <person name="Yang T."/>
            <person name="Ammiraju J.S.S."/>
            <person name="Engler F."/>
            <person name="Soderlund C."/>
            <person name="Wing R.A."/>
            <person name="Palmer L.E."/>
            <person name="de la Bastide M."/>
            <person name="Spiegel L."/>
            <person name="Nascimento L."/>
            <person name="Zutavern T."/>
            <person name="O'Shaughnessy A."/>
            <person name="Dike S."/>
            <person name="Dedhia N."/>
            <person name="Preston R."/>
            <person name="Balija V."/>
            <person name="McCombie W.R."/>
            <person name="Chow T."/>
            <person name="Chen H."/>
            <person name="Chung M."/>
            <person name="Chen C."/>
            <person name="Shaw J."/>
            <person name="Wu H."/>
            <person name="Hsiao K."/>
            <person name="Chao Y."/>
            <person name="Chu M."/>
            <person name="Cheng C."/>
            <person name="Hour A."/>
            <person name="Lee P."/>
            <person name="Lin S."/>
            <person name="Lin Y."/>
            <person name="Liou J."/>
            <person name="Liu S."/>
            <person name="Hsing Y."/>
            <person name="Raghuvanshi S."/>
            <person name="Mohanty A."/>
            <person name="Bharti A.K."/>
            <person name="Gaur A."/>
            <person name="Gupta V."/>
            <person name="Kumar D."/>
            <person name="Ravi V."/>
            <person name="Vij S."/>
            <person name="Kapur A."/>
            <person name="Khurana P."/>
            <person name="Khurana P."/>
            <person name="Khurana J.P."/>
            <person name="Tyagi A.K."/>
            <person name="Gaikwad K."/>
            <person name="Singh A."/>
            <person name="Dalal V."/>
            <person name="Srivastava S."/>
            <person name="Dixit A."/>
            <person name="Pal A.K."/>
            <person name="Ghazi I.A."/>
            <person name="Yadav M."/>
            <person name="Pandit A."/>
            <person name="Bhargava A."/>
            <person name="Sureshbabu K."/>
            <person name="Batra K."/>
            <person name="Sharma T.R."/>
            <person name="Mohapatra T."/>
            <person name="Singh N.K."/>
            <person name="Messing J."/>
            <person name="Nelson A.B."/>
            <person name="Fuks G."/>
            <person name="Kavchok S."/>
            <person name="Keizer G."/>
            <person name="Linton E."/>
            <person name="Llaca V."/>
            <person name="Song R."/>
            <person name="Tanyolac B."/>
            <person name="Young S."/>
            <person name="Ho-Il K."/>
            <person name="Hahn J.H."/>
            <person name="Sangsakoo G."/>
            <person name="Vanavichit A."/>
            <person name="de Mattos Luiz.A.T."/>
            <person name="Zimmer P.D."/>
            <person name="Malone G."/>
            <person name="Dellagostin O."/>
            <person name="de Oliveira A.C."/>
            <person name="Bevan M."/>
            <person name="Bancroft I."/>
            <person name="Minx P."/>
            <person name="Cordum H."/>
            <person name="Wilson R."/>
            <person name="Cheng Z."/>
            <person name="Jin W."/>
            <person name="Jiang J."/>
            <person name="Leong S.A."/>
            <person name="Iwama H."/>
            <person name="Gojobori T."/>
            <person name="Itoh T."/>
            <person name="Niimura Y."/>
            <person name="Fujii Y."/>
            <person name="Habara T."/>
            <person name="Sakai H."/>
            <person name="Sato Y."/>
            <person name="Wilson G."/>
            <person name="Kumar K."/>
            <person name="McCouch S."/>
            <person name="Juretic N."/>
            <person name="Hoen D."/>
            <person name="Wright S."/>
            <person name="Bruskiewich R."/>
            <person name="Bureau T."/>
            <person name="Miyao A."/>
            <person name="Hirochika H."/>
            <person name="Nishikawa T."/>
            <person name="Kadowaki K."/>
            <person name="Sugiura M."/>
            <person name="Burr B."/>
            <person name="Sasaki T."/>
        </authorList>
    </citation>
    <scope>NUCLEOTIDE SEQUENCE [LARGE SCALE GENOMIC DNA]</scope>
    <source>
        <strain evidence="2">cv. Nipponbare</strain>
    </source>
</reference>